<accession>A0A8J5URF8</accession>
<reference evidence="2" key="1">
    <citation type="submission" date="2020-03" db="EMBL/GenBank/DDBJ databases">
        <authorList>
            <person name="Chebbi M.A."/>
            <person name="Drezen J.M."/>
        </authorList>
    </citation>
    <scope>NUCLEOTIDE SEQUENCE</scope>
    <source>
        <tissue evidence="2">Whole body</tissue>
    </source>
</reference>
<sequence length="489" mass="54978">MVSMKCLIFPIIFRILAPSPIFADEDLEIQDYSEVTECVDHGFLCNPDLENPCCENFTICDFYDWPNQYYCLGNGTLQDFCKNDIDCNLVQNTICSENKCVCAENFAPLNATACGSLINGGCEVDEECVAENSHCVNKACACKPDFTFVTENECAQTYTGRFCNSDQDCFDVDRATCSDGHKCICRENSFARMDNDVCLSLIAGYCTKDSDCVPLNSICRNNDCICDYMYMPLSNRECKLFYLGKTCNKDEECIDSDRAMCSEDKKCVCKENHTPFEDSVCVSLVGGYCWRHEDCIPANTNCVGDRCACKAHFELRSNNHCVRMPLGEFCVINSDCITTSYVKCSQYNKCVCTASYVEENQTNCRPLLGGICLSDDDCLSDHSECFYGKCRCQKKFIAVSNDQCIPIEPPKLCYNKEDCNDRHANCNSDNKCECPALYEKRNGTCMPPLGHVCYQDDVCFPNHSKCVNSLCQCKDHFTAHSDNLCLPID</sequence>
<feature type="signal peptide" evidence="1">
    <location>
        <begin position="1"/>
        <end position="23"/>
    </location>
</feature>
<gene>
    <name evidence="2" type="ORF">G9C98_005953</name>
</gene>
<protein>
    <submittedName>
        <fullName evidence="2">Uncharacterized protein</fullName>
    </submittedName>
</protein>
<comment type="caution">
    <text evidence="2">The sequence shown here is derived from an EMBL/GenBank/DDBJ whole genome shotgun (WGS) entry which is preliminary data.</text>
</comment>
<dbReference type="EMBL" id="JAAOIC020000047">
    <property type="protein sequence ID" value="KAG8037742.1"/>
    <property type="molecule type" value="Genomic_DNA"/>
</dbReference>
<dbReference type="OrthoDB" id="504708at2759"/>
<evidence type="ECO:0000313" key="2">
    <source>
        <dbReference type="EMBL" id="KAG8037742.1"/>
    </source>
</evidence>
<keyword evidence="3" id="KW-1185">Reference proteome</keyword>
<name>A0A8J5URF8_9HYME</name>
<dbReference type="Proteomes" id="UP000729913">
    <property type="component" value="Unassembled WGS sequence"/>
</dbReference>
<keyword evidence="1" id="KW-0732">Signal</keyword>
<evidence type="ECO:0000256" key="1">
    <source>
        <dbReference type="SAM" id="SignalP"/>
    </source>
</evidence>
<dbReference type="PANTHER" id="PTHR39069:SF8">
    <property type="entry name" value="FI17111P1"/>
    <property type="match status" value="1"/>
</dbReference>
<feature type="chain" id="PRO_5035315003" evidence="1">
    <location>
        <begin position="24"/>
        <end position="489"/>
    </location>
</feature>
<reference evidence="2" key="2">
    <citation type="submission" date="2021-04" db="EMBL/GenBank/DDBJ databases">
        <title>Genome-wide patterns of bracovirus chromosomal integration into multiple host tissues during parasitism.</title>
        <authorList>
            <person name="Chebbi M.A.C."/>
        </authorList>
    </citation>
    <scope>NUCLEOTIDE SEQUENCE</scope>
    <source>
        <tissue evidence="2">Whole body</tissue>
    </source>
</reference>
<dbReference type="PANTHER" id="PTHR39069">
    <property type="entry name" value="ECDYSONE-INDUCIBLE GENE E1, ISOFORM A"/>
    <property type="match status" value="1"/>
</dbReference>
<proteinExistence type="predicted"/>
<evidence type="ECO:0000313" key="3">
    <source>
        <dbReference type="Proteomes" id="UP000729913"/>
    </source>
</evidence>
<dbReference type="AlphaFoldDB" id="A0A8J5URF8"/>
<organism evidence="2 3">
    <name type="scientific">Cotesia typhae</name>
    <dbReference type="NCBI Taxonomy" id="2053667"/>
    <lineage>
        <taxon>Eukaryota</taxon>
        <taxon>Metazoa</taxon>
        <taxon>Ecdysozoa</taxon>
        <taxon>Arthropoda</taxon>
        <taxon>Hexapoda</taxon>
        <taxon>Insecta</taxon>
        <taxon>Pterygota</taxon>
        <taxon>Neoptera</taxon>
        <taxon>Endopterygota</taxon>
        <taxon>Hymenoptera</taxon>
        <taxon>Apocrita</taxon>
        <taxon>Ichneumonoidea</taxon>
        <taxon>Braconidae</taxon>
        <taxon>Microgastrinae</taxon>
        <taxon>Cotesia</taxon>
    </lineage>
</organism>